<evidence type="ECO:0000313" key="4">
    <source>
        <dbReference type="EMBL" id="MFD2096386.1"/>
    </source>
</evidence>
<feature type="domain" description="Sugar fermentation stimulation protein C-terminal" evidence="2">
    <location>
        <begin position="84"/>
        <end position="223"/>
    </location>
</feature>
<reference evidence="5" key="1">
    <citation type="journal article" date="2019" name="Int. J. Syst. Evol. Microbiol.">
        <title>The Global Catalogue of Microorganisms (GCM) 10K type strain sequencing project: providing services to taxonomists for standard genome sequencing and annotation.</title>
        <authorList>
            <consortium name="The Broad Institute Genomics Platform"/>
            <consortium name="The Broad Institute Genome Sequencing Center for Infectious Disease"/>
            <person name="Wu L."/>
            <person name="Ma J."/>
        </authorList>
    </citation>
    <scope>NUCLEOTIDE SEQUENCE [LARGE SCALE GENOMIC DNA]</scope>
    <source>
        <strain evidence="5">CGMCC 1.10992</strain>
    </source>
</reference>
<dbReference type="Pfam" id="PF03749">
    <property type="entry name" value="SfsA"/>
    <property type="match status" value="1"/>
</dbReference>
<dbReference type="CDD" id="cd22359">
    <property type="entry name" value="SfsA-like_bacterial"/>
    <property type="match status" value="1"/>
</dbReference>
<dbReference type="Pfam" id="PF17746">
    <property type="entry name" value="SfsA_N"/>
    <property type="match status" value="1"/>
</dbReference>
<name>A0ABW4XPK3_9GAMM</name>
<gene>
    <name evidence="1 4" type="primary">sfsA</name>
    <name evidence="4" type="ORF">ACFSJ3_10360</name>
</gene>
<sequence length="234" mass="25552">MLFDPPLSSATLIKRYKRFLADITLSNGDQITVHCANTGAMTGCAGEGWPVYYSKSNNPKRKLPGSLELTVSPDSHLICVNTAMANKLVEEALSNGIITELSGYRGLKREVKYGQENSRIDFLLSEHDTAPDCYLEVKMVTLLEEGQGYFPDAVTTRGQKHLRELIEQVEQGYSAALLFCVTHTGIDSMKAAAHIDPAYAQLLGEAISAGVKVLAYGCDISEKEIKIDRPLPVG</sequence>
<evidence type="ECO:0000313" key="5">
    <source>
        <dbReference type="Proteomes" id="UP001597380"/>
    </source>
</evidence>
<dbReference type="EMBL" id="JBHUHT010000012">
    <property type="protein sequence ID" value="MFD2096386.1"/>
    <property type="molecule type" value="Genomic_DNA"/>
</dbReference>
<comment type="similarity">
    <text evidence="1">Belongs to the SfsA family.</text>
</comment>
<accession>A0ABW4XPK3</accession>
<dbReference type="Gene3D" id="2.40.50.580">
    <property type="match status" value="1"/>
</dbReference>
<feature type="domain" description="SfsA N-terminal OB" evidence="3">
    <location>
        <begin position="13"/>
        <end position="80"/>
    </location>
</feature>
<dbReference type="Gene3D" id="3.40.1350.60">
    <property type="match status" value="1"/>
</dbReference>
<organism evidence="4 5">
    <name type="scientific">Corallincola platygyrae</name>
    <dbReference type="NCBI Taxonomy" id="1193278"/>
    <lineage>
        <taxon>Bacteria</taxon>
        <taxon>Pseudomonadati</taxon>
        <taxon>Pseudomonadota</taxon>
        <taxon>Gammaproteobacteria</taxon>
        <taxon>Alteromonadales</taxon>
        <taxon>Psychromonadaceae</taxon>
        <taxon>Corallincola</taxon>
    </lineage>
</organism>
<dbReference type="PANTHER" id="PTHR30545">
    <property type="entry name" value="SUGAR FERMENTATION STIMULATION PROTEIN A"/>
    <property type="match status" value="1"/>
</dbReference>
<dbReference type="InterPro" id="IPR041465">
    <property type="entry name" value="SfsA_N"/>
</dbReference>
<dbReference type="InterPro" id="IPR005224">
    <property type="entry name" value="SfsA"/>
</dbReference>
<comment type="caution">
    <text evidence="4">The sequence shown here is derived from an EMBL/GenBank/DDBJ whole genome shotgun (WGS) entry which is preliminary data.</text>
</comment>
<dbReference type="NCBIfam" id="TIGR00230">
    <property type="entry name" value="sfsA"/>
    <property type="match status" value="1"/>
</dbReference>
<dbReference type="InterPro" id="IPR040452">
    <property type="entry name" value="SfsA_C"/>
</dbReference>
<evidence type="ECO:0000256" key="1">
    <source>
        <dbReference type="HAMAP-Rule" id="MF_00095"/>
    </source>
</evidence>
<evidence type="ECO:0000259" key="3">
    <source>
        <dbReference type="Pfam" id="PF17746"/>
    </source>
</evidence>
<protein>
    <recommendedName>
        <fullName evidence="1">Sugar fermentation stimulation protein homolog</fullName>
    </recommendedName>
</protein>
<keyword evidence="5" id="KW-1185">Reference proteome</keyword>
<dbReference type="RefSeq" id="WP_345339232.1">
    <property type="nucleotide sequence ID" value="NZ_BAABLI010000008.1"/>
</dbReference>
<dbReference type="HAMAP" id="MF_00095">
    <property type="entry name" value="SfsA"/>
    <property type="match status" value="1"/>
</dbReference>
<evidence type="ECO:0000259" key="2">
    <source>
        <dbReference type="Pfam" id="PF03749"/>
    </source>
</evidence>
<proteinExistence type="inferred from homology"/>
<dbReference type="PANTHER" id="PTHR30545:SF2">
    <property type="entry name" value="SUGAR FERMENTATION STIMULATION PROTEIN A"/>
    <property type="match status" value="1"/>
</dbReference>
<dbReference type="Proteomes" id="UP001597380">
    <property type="component" value="Unassembled WGS sequence"/>
</dbReference>